<evidence type="ECO:0000313" key="1">
    <source>
        <dbReference type="EMBL" id="CAD7637010.1"/>
    </source>
</evidence>
<keyword evidence="2" id="KW-1185">Reference proteome</keyword>
<dbReference type="AlphaFoldDB" id="A0A7R9L8F6"/>
<evidence type="ECO:0000313" key="2">
    <source>
        <dbReference type="Proteomes" id="UP000728032"/>
    </source>
</evidence>
<protein>
    <submittedName>
        <fullName evidence="1">Uncharacterized protein</fullName>
    </submittedName>
</protein>
<dbReference type="EMBL" id="OC914867">
    <property type="protein sequence ID" value="CAD7637010.1"/>
    <property type="molecule type" value="Genomic_DNA"/>
</dbReference>
<reference evidence="1" key="1">
    <citation type="submission" date="2020-11" db="EMBL/GenBank/DDBJ databases">
        <authorList>
            <person name="Tran Van P."/>
        </authorList>
    </citation>
    <scope>NUCLEOTIDE SEQUENCE</scope>
</reference>
<dbReference type="EMBL" id="CAJPVJ010000042">
    <property type="protein sequence ID" value="CAG2159380.1"/>
    <property type="molecule type" value="Genomic_DNA"/>
</dbReference>
<name>A0A7R9L8F6_9ACAR</name>
<organism evidence="1">
    <name type="scientific">Oppiella nova</name>
    <dbReference type="NCBI Taxonomy" id="334625"/>
    <lineage>
        <taxon>Eukaryota</taxon>
        <taxon>Metazoa</taxon>
        <taxon>Ecdysozoa</taxon>
        <taxon>Arthropoda</taxon>
        <taxon>Chelicerata</taxon>
        <taxon>Arachnida</taxon>
        <taxon>Acari</taxon>
        <taxon>Acariformes</taxon>
        <taxon>Sarcoptiformes</taxon>
        <taxon>Oribatida</taxon>
        <taxon>Brachypylina</taxon>
        <taxon>Oppioidea</taxon>
        <taxon>Oppiidae</taxon>
        <taxon>Oppiella</taxon>
    </lineage>
</organism>
<accession>A0A7R9L8F6</accession>
<sequence>MQGRDREGYRVRAIDMNARRFPDTSYQFTTHSVTASPDIVSQNRSIFTIDFEFTSKVGRPLITKAAILPDAMRLSYCLKKSS</sequence>
<dbReference type="Proteomes" id="UP000728032">
    <property type="component" value="Unassembled WGS sequence"/>
</dbReference>
<proteinExistence type="predicted"/>
<gene>
    <name evidence="1" type="ORF">ONB1V03_LOCUS559</name>
</gene>